<dbReference type="Proteomes" id="UP000054630">
    <property type="component" value="Unassembled WGS sequence"/>
</dbReference>
<organism evidence="2 3">
    <name type="scientific">Trichinella nelsoni</name>
    <dbReference type="NCBI Taxonomy" id="6336"/>
    <lineage>
        <taxon>Eukaryota</taxon>
        <taxon>Metazoa</taxon>
        <taxon>Ecdysozoa</taxon>
        <taxon>Nematoda</taxon>
        <taxon>Enoplea</taxon>
        <taxon>Dorylaimia</taxon>
        <taxon>Trichinellida</taxon>
        <taxon>Trichinellidae</taxon>
        <taxon>Trichinella</taxon>
    </lineage>
</organism>
<sequence length="85" mass="10011">MNVTILFTNQTDKQVACSIRIHDPLKRSRCEITRRITDLETFLTFLMMLSDCTDHSEDTETTTSNRWSESQKRNPNYSTFELCLM</sequence>
<dbReference type="AlphaFoldDB" id="A0A0V0SGI1"/>
<dbReference type="EMBL" id="JYDL01000011">
    <property type="protein sequence ID" value="KRX25702.1"/>
    <property type="molecule type" value="Genomic_DNA"/>
</dbReference>
<comment type="caution">
    <text evidence="2">The sequence shown here is derived from an EMBL/GenBank/DDBJ whole genome shotgun (WGS) entry which is preliminary data.</text>
</comment>
<evidence type="ECO:0000256" key="1">
    <source>
        <dbReference type="SAM" id="MobiDB-lite"/>
    </source>
</evidence>
<name>A0A0V0SGI1_9BILA</name>
<gene>
    <name evidence="2" type="ORF">T07_1030</name>
</gene>
<evidence type="ECO:0000313" key="3">
    <source>
        <dbReference type="Proteomes" id="UP000054630"/>
    </source>
</evidence>
<evidence type="ECO:0000313" key="2">
    <source>
        <dbReference type="EMBL" id="KRX25702.1"/>
    </source>
</evidence>
<reference evidence="2 3" key="1">
    <citation type="submission" date="2015-01" db="EMBL/GenBank/DDBJ databases">
        <title>Evolution of Trichinella species and genotypes.</title>
        <authorList>
            <person name="Korhonen P.K."/>
            <person name="Edoardo P."/>
            <person name="Giuseppe L.R."/>
            <person name="Gasser R.B."/>
        </authorList>
    </citation>
    <scope>NUCLEOTIDE SEQUENCE [LARGE SCALE GENOMIC DNA]</scope>
    <source>
        <strain evidence="2">ISS37</strain>
    </source>
</reference>
<accession>A0A0V0SGI1</accession>
<keyword evidence="3" id="KW-1185">Reference proteome</keyword>
<feature type="region of interest" description="Disordered" evidence="1">
    <location>
        <begin position="55"/>
        <end position="75"/>
    </location>
</feature>
<feature type="compositionally biased region" description="Polar residues" evidence="1">
    <location>
        <begin position="65"/>
        <end position="75"/>
    </location>
</feature>
<proteinExistence type="predicted"/>
<protein>
    <submittedName>
        <fullName evidence="2">Uncharacterized protein</fullName>
    </submittedName>
</protein>